<evidence type="ECO:0000313" key="4">
    <source>
        <dbReference type="Proteomes" id="UP000187429"/>
    </source>
</evidence>
<dbReference type="InterPro" id="IPR045358">
    <property type="entry name" value="Ty3_capsid"/>
</dbReference>
<dbReference type="GO" id="GO:0008270">
    <property type="term" value="F:zinc ion binding"/>
    <property type="evidence" value="ECO:0007669"/>
    <property type="project" value="UniProtKB-KW"/>
</dbReference>
<evidence type="ECO:0000256" key="1">
    <source>
        <dbReference type="PROSITE-ProRule" id="PRU00047"/>
    </source>
</evidence>
<dbReference type="GO" id="GO:0003676">
    <property type="term" value="F:nucleic acid binding"/>
    <property type="evidence" value="ECO:0007669"/>
    <property type="project" value="InterPro"/>
</dbReference>
<accession>A0A1R1XHD2</accession>
<dbReference type="SUPFAM" id="SSF57756">
    <property type="entry name" value="Retrovirus zinc finger-like domains"/>
    <property type="match status" value="1"/>
</dbReference>
<dbReference type="Gene3D" id="4.10.60.10">
    <property type="entry name" value="Zinc finger, CCHC-type"/>
    <property type="match status" value="1"/>
</dbReference>
<organism evidence="3 4">
    <name type="scientific">Smittium culicis</name>
    <dbReference type="NCBI Taxonomy" id="133412"/>
    <lineage>
        <taxon>Eukaryota</taxon>
        <taxon>Fungi</taxon>
        <taxon>Fungi incertae sedis</taxon>
        <taxon>Zoopagomycota</taxon>
        <taxon>Kickxellomycotina</taxon>
        <taxon>Harpellomycetes</taxon>
        <taxon>Harpellales</taxon>
        <taxon>Legeriomycetaceae</taxon>
        <taxon>Smittium</taxon>
    </lineage>
</organism>
<dbReference type="SMART" id="SM00343">
    <property type="entry name" value="ZnF_C2HC"/>
    <property type="match status" value="1"/>
</dbReference>
<keyword evidence="4" id="KW-1185">Reference proteome</keyword>
<sequence length="394" mass="45997">MSFPTDYMPKKFLGNGKDTDNVQIWVKKFKIVSELQKWPEETQFSILKICLEGPAAKWQNKIEEIGETKTWKTEDWLKKLNENFKSDVIEPEGDTETLRQIKKNDDETFREFNLRFAEYLTTIPKNLYTTTWIIKIYIKILNTIDRYVSWTIVQKEEFISLPELMVEAARLHIVMEVNKNDLVEETEKKVIASKKIIPVKDANVSEISMKEQIEDLTESVRKLNLLSQRNQPKRDYSIVKCYNCGKTGHTSLKCTLPYDPNNKLKYADKLKDNSAMLTLKVDEDSVISNIFSLEPPNAKRLRVEDLLNINTSVFKESQNMSKTPTVLHRLGINKKKASKKPQQKPKTHSEFADRIIESQVPITLKEFLKLKPQLAREITDSLRDLKKEKKESYF</sequence>
<dbReference type="InterPro" id="IPR001878">
    <property type="entry name" value="Znf_CCHC"/>
</dbReference>
<dbReference type="PANTHER" id="PTHR33223">
    <property type="entry name" value="CCHC-TYPE DOMAIN-CONTAINING PROTEIN"/>
    <property type="match status" value="1"/>
</dbReference>
<dbReference type="EMBL" id="LSSM01004813">
    <property type="protein sequence ID" value="OMJ14047.1"/>
    <property type="molecule type" value="Genomic_DNA"/>
</dbReference>
<dbReference type="Pfam" id="PF00098">
    <property type="entry name" value="zf-CCHC"/>
    <property type="match status" value="1"/>
</dbReference>
<keyword evidence="1" id="KW-0862">Zinc</keyword>
<feature type="domain" description="CCHC-type" evidence="2">
    <location>
        <begin position="240"/>
        <end position="254"/>
    </location>
</feature>
<evidence type="ECO:0000313" key="3">
    <source>
        <dbReference type="EMBL" id="OMJ14047.1"/>
    </source>
</evidence>
<gene>
    <name evidence="3" type="ORF">AYI69_g8758</name>
</gene>
<dbReference type="Pfam" id="PF19259">
    <property type="entry name" value="Ty3_capsid"/>
    <property type="match status" value="1"/>
</dbReference>
<dbReference type="PROSITE" id="PS50158">
    <property type="entry name" value="ZF_CCHC"/>
    <property type="match status" value="1"/>
</dbReference>
<dbReference type="Proteomes" id="UP000187429">
    <property type="component" value="Unassembled WGS sequence"/>
</dbReference>
<comment type="caution">
    <text evidence="3">The sequence shown here is derived from an EMBL/GenBank/DDBJ whole genome shotgun (WGS) entry which is preliminary data.</text>
</comment>
<name>A0A1R1XHD2_9FUNG</name>
<keyword evidence="1" id="KW-0863">Zinc-finger</keyword>
<reference evidence="4" key="1">
    <citation type="submission" date="2017-01" db="EMBL/GenBank/DDBJ databases">
        <authorList>
            <person name="Wang Y."/>
            <person name="White M."/>
            <person name="Kvist S."/>
            <person name="Moncalvo J.-M."/>
        </authorList>
    </citation>
    <scope>NUCLEOTIDE SEQUENCE [LARGE SCALE GENOMIC DNA]</scope>
    <source>
        <strain evidence="4">ID-206-W2</strain>
    </source>
</reference>
<keyword evidence="1" id="KW-0479">Metal-binding</keyword>
<dbReference type="PANTHER" id="PTHR33223:SF6">
    <property type="entry name" value="CCHC-TYPE DOMAIN-CONTAINING PROTEIN"/>
    <property type="match status" value="1"/>
</dbReference>
<protein>
    <recommendedName>
        <fullName evidence="2">CCHC-type domain-containing protein</fullName>
    </recommendedName>
</protein>
<proteinExistence type="predicted"/>
<dbReference type="AlphaFoldDB" id="A0A1R1XHD2"/>
<evidence type="ECO:0000259" key="2">
    <source>
        <dbReference type="PROSITE" id="PS50158"/>
    </source>
</evidence>
<dbReference type="InterPro" id="IPR036875">
    <property type="entry name" value="Znf_CCHC_sf"/>
</dbReference>